<protein>
    <submittedName>
        <fullName evidence="3">Uncharacterized protein</fullName>
    </submittedName>
</protein>
<feature type="compositionally biased region" description="Basic and acidic residues" evidence="1">
    <location>
        <begin position="145"/>
        <end position="158"/>
    </location>
</feature>
<feature type="region of interest" description="Disordered" evidence="1">
    <location>
        <begin position="145"/>
        <end position="170"/>
    </location>
</feature>
<dbReference type="AlphaFoldDB" id="A0A4Y3PKJ6"/>
<evidence type="ECO:0000256" key="1">
    <source>
        <dbReference type="SAM" id="MobiDB-lite"/>
    </source>
</evidence>
<proteinExistence type="predicted"/>
<dbReference type="GeneID" id="87611344"/>
<keyword evidence="4" id="KW-1185">Reference proteome</keyword>
<dbReference type="Proteomes" id="UP000316882">
    <property type="component" value="Unassembled WGS sequence"/>
</dbReference>
<dbReference type="RefSeq" id="WP_122964353.1">
    <property type="nucleotide sequence ID" value="NZ_BJMH01000008.1"/>
</dbReference>
<dbReference type="EMBL" id="BJMH01000008">
    <property type="protein sequence ID" value="GEB32496.1"/>
    <property type="molecule type" value="Genomic_DNA"/>
</dbReference>
<reference evidence="3 4" key="1">
    <citation type="submission" date="2019-06" db="EMBL/GenBank/DDBJ databases">
        <title>Whole genome shotgun sequence of Brevibacillus parabrevis NBRC 12334.</title>
        <authorList>
            <person name="Hosoyama A."/>
            <person name="Uohara A."/>
            <person name="Ohji S."/>
            <person name="Ichikawa N."/>
        </authorList>
    </citation>
    <scope>NUCLEOTIDE SEQUENCE [LARGE SCALE GENOMIC DNA]</scope>
    <source>
        <strain evidence="3 4">NBRC 12334</strain>
    </source>
</reference>
<feature type="chain" id="PRO_5022668889" evidence="2">
    <location>
        <begin position="26"/>
        <end position="170"/>
    </location>
</feature>
<accession>A0A4Y3PKJ6</accession>
<feature type="signal peptide" evidence="2">
    <location>
        <begin position="1"/>
        <end position="25"/>
    </location>
</feature>
<comment type="caution">
    <text evidence="3">The sequence shown here is derived from an EMBL/GenBank/DDBJ whole genome shotgun (WGS) entry which is preliminary data.</text>
</comment>
<name>A0A4Y3PKJ6_BREPA</name>
<keyword evidence="2" id="KW-0732">Signal</keyword>
<evidence type="ECO:0000256" key="2">
    <source>
        <dbReference type="SAM" id="SignalP"/>
    </source>
</evidence>
<organism evidence="3 4">
    <name type="scientific">Brevibacillus parabrevis</name>
    <dbReference type="NCBI Taxonomy" id="54914"/>
    <lineage>
        <taxon>Bacteria</taxon>
        <taxon>Bacillati</taxon>
        <taxon>Bacillota</taxon>
        <taxon>Bacilli</taxon>
        <taxon>Bacillales</taxon>
        <taxon>Paenibacillaceae</taxon>
        <taxon>Brevibacillus</taxon>
    </lineage>
</organism>
<gene>
    <name evidence="3" type="ORF">BPA01_20760</name>
</gene>
<evidence type="ECO:0000313" key="3">
    <source>
        <dbReference type="EMBL" id="GEB32496.1"/>
    </source>
</evidence>
<evidence type="ECO:0000313" key="4">
    <source>
        <dbReference type="Proteomes" id="UP000316882"/>
    </source>
</evidence>
<sequence>MKRKAIVSLLVVAGIAGALGSFALAGEKATPSKPQKFVAAESTRPAELNEKLQKSWEVSINKFDIDTDQYTAYDYFDRKVILEQLPAEERMSYSDAILQAVNSVRKEGDLMPMLLVKDDLSETIIVFQRNDGTGTSVELVLKEQDSNKNKSLRSESEQQRSWALTSVEEK</sequence>